<protein>
    <submittedName>
        <fullName evidence="1">Uncharacterized protein</fullName>
    </submittedName>
</protein>
<dbReference type="SUPFAM" id="SSF52540">
    <property type="entry name" value="P-loop containing nucleoside triphosphate hydrolases"/>
    <property type="match status" value="1"/>
</dbReference>
<organism evidence="1 2">
    <name type="scientific">Polaromonas aquatica</name>
    <dbReference type="NCBI Taxonomy" id="332657"/>
    <lineage>
        <taxon>Bacteria</taxon>
        <taxon>Pseudomonadati</taxon>
        <taxon>Pseudomonadota</taxon>
        <taxon>Betaproteobacteria</taxon>
        <taxon>Burkholderiales</taxon>
        <taxon>Comamonadaceae</taxon>
        <taxon>Polaromonas</taxon>
    </lineage>
</organism>
<dbReference type="Proteomes" id="UP001596270">
    <property type="component" value="Unassembled WGS sequence"/>
</dbReference>
<dbReference type="EMBL" id="JBHSRS010000005">
    <property type="protein sequence ID" value="MFC6280265.1"/>
    <property type="molecule type" value="Genomic_DNA"/>
</dbReference>
<gene>
    <name evidence="1" type="ORF">ACFQND_03340</name>
</gene>
<evidence type="ECO:0000313" key="1">
    <source>
        <dbReference type="EMBL" id="MFC6280265.1"/>
    </source>
</evidence>
<evidence type="ECO:0000313" key="2">
    <source>
        <dbReference type="Proteomes" id="UP001596270"/>
    </source>
</evidence>
<reference evidence="2" key="1">
    <citation type="journal article" date="2019" name="Int. J. Syst. Evol. Microbiol.">
        <title>The Global Catalogue of Microorganisms (GCM) 10K type strain sequencing project: providing services to taxonomists for standard genome sequencing and annotation.</title>
        <authorList>
            <consortium name="The Broad Institute Genomics Platform"/>
            <consortium name="The Broad Institute Genome Sequencing Center for Infectious Disease"/>
            <person name="Wu L."/>
            <person name="Ma J."/>
        </authorList>
    </citation>
    <scope>NUCLEOTIDE SEQUENCE [LARGE SCALE GENOMIC DNA]</scope>
    <source>
        <strain evidence="2">CCUG 39402</strain>
    </source>
</reference>
<comment type="caution">
    <text evidence="1">The sequence shown here is derived from an EMBL/GenBank/DDBJ whole genome shotgun (WGS) entry which is preliminary data.</text>
</comment>
<proteinExistence type="predicted"/>
<dbReference type="RefSeq" id="WP_371434598.1">
    <property type="nucleotide sequence ID" value="NZ_JBHSRS010000005.1"/>
</dbReference>
<sequence length="146" mass="15586">MTVLNVTLAGAPGSGKSRLAAALTQALNKAGWPAAVGLADPATQDNNALILLMGLESQAEDIHAADQTIRAALTRAGTVYDVLYGSMEERLAQALGLIEKRLTGADPRSPTKNNRPWIWVCDKCSDPQCEHRLLTDLLAKRLITAP</sequence>
<dbReference type="InterPro" id="IPR027417">
    <property type="entry name" value="P-loop_NTPase"/>
</dbReference>
<dbReference type="Gene3D" id="3.40.50.300">
    <property type="entry name" value="P-loop containing nucleotide triphosphate hydrolases"/>
    <property type="match status" value="1"/>
</dbReference>
<accession>A0ABW1TTV5</accession>
<keyword evidence="2" id="KW-1185">Reference proteome</keyword>
<name>A0ABW1TTV5_9BURK</name>